<evidence type="ECO:0000256" key="2">
    <source>
        <dbReference type="RuleBase" id="RU003749"/>
    </source>
</evidence>
<dbReference type="Pfam" id="PF01740">
    <property type="entry name" value="STAS"/>
    <property type="match status" value="1"/>
</dbReference>
<dbReference type="EMBL" id="JAAXLS010000061">
    <property type="protein sequence ID" value="NKQ58616.1"/>
    <property type="molecule type" value="Genomic_DNA"/>
</dbReference>
<dbReference type="Gene3D" id="3.30.750.24">
    <property type="entry name" value="STAS domain"/>
    <property type="match status" value="1"/>
</dbReference>
<proteinExistence type="inferred from homology"/>
<dbReference type="PANTHER" id="PTHR33495">
    <property type="entry name" value="ANTI-SIGMA FACTOR ANTAGONIST TM_1081-RELATED-RELATED"/>
    <property type="match status" value="1"/>
</dbReference>
<sequence>MPLTVDWSDFHDTLVAAVTGDIDAATAPELRAHLGKRPDEHRPRVLVLDLSEVQFLDSAGLAVLVECAAQCSKTGLDFQLVCTTRGVRRPLEIAGLDTIFTILGESPVPRTEPT</sequence>
<comment type="similarity">
    <text evidence="1 2">Belongs to the anti-sigma-factor antagonist family.</text>
</comment>
<accession>A0ABX1JHC0</accession>
<dbReference type="CDD" id="cd07043">
    <property type="entry name" value="STAS_anti-anti-sigma_factors"/>
    <property type="match status" value="1"/>
</dbReference>
<dbReference type="InterPro" id="IPR036513">
    <property type="entry name" value="STAS_dom_sf"/>
</dbReference>
<comment type="caution">
    <text evidence="4">The sequence shown here is derived from an EMBL/GenBank/DDBJ whole genome shotgun (WGS) entry which is preliminary data.</text>
</comment>
<feature type="domain" description="STAS" evidence="3">
    <location>
        <begin position="3"/>
        <end position="114"/>
    </location>
</feature>
<dbReference type="Proteomes" id="UP000715441">
    <property type="component" value="Unassembled WGS sequence"/>
</dbReference>
<dbReference type="RefSeq" id="WP_168522623.1">
    <property type="nucleotide sequence ID" value="NZ_JAAXLS010000061.1"/>
</dbReference>
<gene>
    <name evidence="4" type="ORF">HFP15_37805</name>
</gene>
<dbReference type="PANTHER" id="PTHR33495:SF2">
    <property type="entry name" value="ANTI-SIGMA FACTOR ANTAGONIST TM_1081-RELATED"/>
    <property type="match status" value="1"/>
</dbReference>
<dbReference type="PROSITE" id="PS50801">
    <property type="entry name" value="STAS"/>
    <property type="match status" value="1"/>
</dbReference>
<organism evidence="4 5">
    <name type="scientific">Amycolatopsis acididurans</name>
    <dbReference type="NCBI Taxonomy" id="2724524"/>
    <lineage>
        <taxon>Bacteria</taxon>
        <taxon>Bacillati</taxon>
        <taxon>Actinomycetota</taxon>
        <taxon>Actinomycetes</taxon>
        <taxon>Pseudonocardiales</taxon>
        <taxon>Pseudonocardiaceae</taxon>
        <taxon>Amycolatopsis</taxon>
    </lineage>
</organism>
<evidence type="ECO:0000259" key="3">
    <source>
        <dbReference type="PROSITE" id="PS50801"/>
    </source>
</evidence>
<dbReference type="SUPFAM" id="SSF52091">
    <property type="entry name" value="SpoIIaa-like"/>
    <property type="match status" value="1"/>
</dbReference>
<evidence type="ECO:0000313" key="4">
    <source>
        <dbReference type="EMBL" id="NKQ58616.1"/>
    </source>
</evidence>
<dbReference type="InterPro" id="IPR002645">
    <property type="entry name" value="STAS_dom"/>
</dbReference>
<reference evidence="4 5" key="1">
    <citation type="submission" date="2020-04" db="EMBL/GenBank/DDBJ databases">
        <title>Novel species.</title>
        <authorList>
            <person name="Teo W.F.A."/>
            <person name="Lipun K."/>
            <person name="Srisuk N."/>
            <person name="Duangmal K."/>
        </authorList>
    </citation>
    <scope>NUCLEOTIDE SEQUENCE [LARGE SCALE GENOMIC DNA]</scope>
    <source>
        <strain evidence="4 5">K13G38</strain>
    </source>
</reference>
<evidence type="ECO:0000313" key="5">
    <source>
        <dbReference type="Proteomes" id="UP000715441"/>
    </source>
</evidence>
<protein>
    <recommendedName>
        <fullName evidence="2">Anti-sigma factor antagonist</fullName>
    </recommendedName>
</protein>
<name>A0ABX1JHC0_9PSEU</name>
<evidence type="ECO:0000256" key="1">
    <source>
        <dbReference type="ARBA" id="ARBA00009013"/>
    </source>
</evidence>
<dbReference type="InterPro" id="IPR003658">
    <property type="entry name" value="Anti-sigma_ant"/>
</dbReference>
<keyword evidence="5" id="KW-1185">Reference proteome</keyword>
<dbReference type="NCBIfam" id="TIGR00377">
    <property type="entry name" value="ant_ant_sig"/>
    <property type="match status" value="1"/>
</dbReference>